<dbReference type="InterPro" id="IPR039247">
    <property type="entry name" value="KhpB"/>
</dbReference>
<dbReference type="CDD" id="cd02644">
    <property type="entry name" value="R3H_jag"/>
    <property type="match status" value="1"/>
</dbReference>
<organism evidence="2 3">
    <name type="scientific">Candidatus Woesebacteria bacterium RBG_13_36_22</name>
    <dbReference type="NCBI Taxonomy" id="1802478"/>
    <lineage>
        <taxon>Bacteria</taxon>
        <taxon>Candidatus Woeseibacteriota</taxon>
    </lineage>
</organism>
<dbReference type="AlphaFoldDB" id="A0A1F7X3Y2"/>
<reference evidence="2 3" key="1">
    <citation type="journal article" date="2016" name="Nat. Commun.">
        <title>Thousands of microbial genomes shed light on interconnected biogeochemical processes in an aquifer system.</title>
        <authorList>
            <person name="Anantharaman K."/>
            <person name="Brown C.T."/>
            <person name="Hug L.A."/>
            <person name="Sharon I."/>
            <person name="Castelle C.J."/>
            <person name="Probst A.J."/>
            <person name="Thomas B.C."/>
            <person name="Singh A."/>
            <person name="Wilkins M.J."/>
            <person name="Karaoz U."/>
            <person name="Brodie E.L."/>
            <person name="Williams K.H."/>
            <person name="Hubbard S.S."/>
            <person name="Banfield J.F."/>
        </authorList>
    </citation>
    <scope>NUCLEOTIDE SEQUENCE [LARGE SCALE GENOMIC DNA]</scope>
</reference>
<proteinExistence type="predicted"/>
<protein>
    <recommendedName>
        <fullName evidence="1">R3H domain-containing protein</fullName>
    </recommendedName>
</protein>
<dbReference type="Proteomes" id="UP000176939">
    <property type="component" value="Unassembled WGS sequence"/>
</dbReference>
<dbReference type="InterPro" id="IPR036867">
    <property type="entry name" value="R3H_dom_sf"/>
</dbReference>
<dbReference type="PANTHER" id="PTHR35800">
    <property type="entry name" value="PROTEIN JAG"/>
    <property type="match status" value="1"/>
</dbReference>
<dbReference type="Gene3D" id="3.30.300.20">
    <property type="match status" value="1"/>
</dbReference>
<dbReference type="InterPro" id="IPR001374">
    <property type="entry name" value="R3H_dom"/>
</dbReference>
<dbReference type="EMBL" id="MGFQ01000019">
    <property type="protein sequence ID" value="OGM09792.1"/>
    <property type="molecule type" value="Genomic_DNA"/>
</dbReference>
<gene>
    <name evidence="2" type="ORF">A2Z67_03265</name>
</gene>
<accession>A0A1F7X3Y2</accession>
<evidence type="ECO:0000313" key="2">
    <source>
        <dbReference type="EMBL" id="OGM09792.1"/>
    </source>
</evidence>
<evidence type="ECO:0000313" key="3">
    <source>
        <dbReference type="Proteomes" id="UP000176939"/>
    </source>
</evidence>
<feature type="domain" description="R3H" evidence="1">
    <location>
        <begin position="95"/>
        <end position="161"/>
    </location>
</feature>
<comment type="caution">
    <text evidence="2">The sequence shown here is derived from an EMBL/GenBank/DDBJ whole genome shotgun (WGS) entry which is preliminary data.</text>
</comment>
<name>A0A1F7X3Y2_9BACT</name>
<dbReference type="InterPro" id="IPR015946">
    <property type="entry name" value="KH_dom-like_a/b"/>
</dbReference>
<dbReference type="InterPro" id="IPR038008">
    <property type="entry name" value="Jag_KH"/>
</dbReference>
<dbReference type="InterPro" id="IPR034079">
    <property type="entry name" value="R3H_KhpB"/>
</dbReference>
<dbReference type="Pfam" id="PF01424">
    <property type="entry name" value="R3H"/>
    <property type="match status" value="1"/>
</dbReference>
<dbReference type="Gene3D" id="3.30.1370.50">
    <property type="entry name" value="R3H-like domain"/>
    <property type="match status" value="1"/>
</dbReference>
<evidence type="ECO:0000259" key="1">
    <source>
        <dbReference type="PROSITE" id="PS51061"/>
    </source>
</evidence>
<dbReference type="PANTHER" id="PTHR35800:SF1">
    <property type="entry name" value="RNA-BINDING PROTEIN KHPB"/>
    <property type="match status" value="1"/>
</dbReference>
<dbReference type="SUPFAM" id="SSF82708">
    <property type="entry name" value="R3H domain"/>
    <property type="match status" value="1"/>
</dbReference>
<dbReference type="PROSITE" id="PS51061">
    <property type="entry name" value="R3H"/>
    <property type="match status" value="1"/>
</dbReference>
<dbReference type="GO" id="GO:0003723">
    <property type="term" value="F:RNA binding"/>
    <property type="evidence" value="ECO:0007669"/>
    <property type="project" value="InterPro"/>
</dbReference>
<dbReference type="CDD" id="cd02414">
    <property type="entry name" value="KH-II_Jag"/>
    <property type="match status" value="1"/>
</dbReference>
<dbReference type="SMART" id="SM00393">
    <property type="entry name" value="R3H"/>
    <property type="match status" value="1"/>
</dbReference>
<sequence length="162" mass="18440">MAKTKDKKEIKDVELVKEHAQKLLKLMGSKAEVEVSEDKENEAIEVNIITESERGLLIGNHGETLISFQAALGMMLKQKVGEWRRVTVDVGDWREKQEEYLKNLAIQTADRVKETGNPQSLYNLNPSQRRIIHVVLSDIKGIETESIGEGEERYLVVKPSRK</sequence>